<dbReference type="GO" id="GO:0006629">
    <property type="term" value="P:lipid metabolic process"/>
    <property type="evidence" value="ECO:0007669"/>
    <property type="project" value="InterPro"/>
</dbReference>
<feature type="transmembrane region" description="Helical" evidence="8">
    <location>
        <begin position="20"/>
        <end position="40"/>
    </location>
</feature>
<dbReference type="OrthoDB" id="10352623at2759"/>
<dbReference type="AlphaFoldDB" id="F4RJ64"/>
<evidence type="ECO:0000313" key="11">
    <source>
        <dbReference type="Proteomes" id="UP000001072"/>
    </source>
</evidence>
<dbReference type="InParanoid" id="F4RJ64"/>
<evidence type="ECO:0000256" key="6">
    <source>
        <dbReference type="ARBA" id="ARBA00022989"/>
    </source>
</evidence>
<evidence type="ECO:0000256" key="2">
    <source>
        <dbReference type="ARBA" id="ARBA00005179"/>
    </source>
</evidence>
<comment type="subcellular location">
    <subcellularLocation>
        <location evidence="1">Membrane</location>
        <topology evidence="1">Multi-pass membrane protein</topology>
    </subcellularLocation>
</comment>
<dbReference type="VEuPathDB" id="FungiDB:MELLADRAFT_105727"/>
<dbReference type="Proteomes" id="UP000001072">
    <property type="component" value="Unassembled WGS sequence"/>
</dbReference>
<gene>
    <name evidence="10" type="ORF">MELLADRAFT_105727</name>
</gene>
<dbReference type="GO" id="GO:0016020">
    <property type="term" value="C:membrane"/>
    <property type="evidence" value="ECO:0007669"/>
    <property type="project" value="UniProtKB-SubCell"/>
</dbReference>
<keyword evidence="6 8" id="KW-1133">Transmembrane helix</keyword>
<evidence type="ECO:0000256" key="5">
    <source>
        <dbReference type="ARBA" id="ARBA00022692"/>
    </source>
</evidence>
<dbReference type="GeneID" id="18922696"/>
<dbReference type="HOGENOM" id="CLU_030439_1_0_1"/>
<dbReference type="PANTHER" id="PTHR31595:SF57">
    <property type="entry name" value="OS04G0481900 PROTEIN"/>
    <property type="match status" value="1"/>
</dbReference>
<proteinExistence type="inferred from homology"/>
<dbReference type="InterPro" id="IPR032805">
    <property type="entry name" value="Wax_synthase_dom"/>
</dbReference>
<comment type="similarity">
    <text evidence="3">Belongs to the wax synthase family.</text>
</comment>
<evidence type="ECO:0000256" key="3">
    <source>
        <dbReference type="ARBA" id="ARBA00007282"/>
    </source>
</evidence>
<sequence length="272" mass="30547">MRGLNFTWGRAAMALSTAYLIKRFLPIAVPMNIAIVFITLTRDSPLKTPTSALRSIGVPNFPGLKILAESLYFLSFSIWLACLIDIRFTYHTPVSTASQKIKSLLRFPKAIRDSVNPLYLPPMFHSPQRASSVAQLWSECGHTLFKRGFVVAGGKPLVWMTKRLGGKTKLQRLAGLIGIYLASTGQHEHVMPRPSRSNPRTITSLPAFEIFFMLQPLAVLIEPYIPKRLRRTKVWNSLFLLATTYPFREQYAGGVTMNHSSVLDVALFFSFG</sequence>
<dbReference type="GO" id="GO:0008374">
    <property type="term" value="F:O-acyltransferase activity"/>
    <property type="evidence" value="ECO:0007669"/>
    <property type="project" value="InterPro"/>
</dbReference>
<dbReference type="InterPro" id="IPR044851">
    <property type="entry name" value="Wax_synthase"/>
</dbReference>
<evidence type="ECO:0000259" key="9">
    <source>
        <dbReference type="Pfam" id="PF13813"/>
    </source>
</evidence>
<comment type="pathway">
    <text evidence="2">Secondary metabolite biosynthesis.</text>
</comment>
<evidence type="ECO:0000256" key="8">
    <source>
        <dbReference type="SAM" id="Phobius"/>
    </source>
</evidence>
<dbReference type="Pfam" id="PF13813">
    <property type="entry name" value="MBOAT_2"/>
    <property type="match status" value="1"/>
</dbReference>
<dbReference type="RefSeq" id="XP_007409038.1">
    <property type="nucleotide sequence ID" value="XM_007408976.1"/>
</dbReference>
<name>F4RJ64_MELLP</name>
<evidence type="ECO:0000313" key="10">
    <source>
        <dbReference type="EMBL" id="EGG07706.1"/>
    </source>
</evidence>
<feature type="transmembrane region" description="Helical" evidence="8">
    <location>
        <begin position="71"/>
        <end position="90"/>
    </location>
</feature>
<keyword evidence="11" id="KW-1185">Reference proteome</keyword>
<evidence type="ECO:0000256" key="1">
    <source>
        <dbReference type="ARBA" id="ARBA00004141"/>
    </source>
</evidence>
<organism evidence="11">
    <name type="scientific">Melampsora larici-populina (strain 98AG31 / pathotype 3-4-7)</name>
    <name type="common">Poplar leaf rust fungus</name>
    <dbReference type="NCBI Taxonomy" id="747676"/>
    <lineage>
        <taxon>Eukaryota</taxon>
        <taxon>Fungi</taxon>
        <taxon>Dikarya</taxon>
        <taxon>Basidiomycota</taxon>
        <taxon>Pucciniomycotina</taxon>
        <taxon>Pucciniomycetes</taxon>
        <taxon>Pucciniales</taxon>
        <taxon>Melampsoraceae</taxon>
        <taxon>Melampsora</taxon>
    </lineage>
</organism>
<dbReference type="EMBL" id="GL883103">
    <property type="protein sequence ID" value="EGG07706.1"/>
    <property type="molecule type" value="Genomic_DNA"/>
</dbReference>
<dbReference type="PANTHER" id="PTHR31595">
    <property type="entry name" value="LONG-CHAIN-ALCOHOL O-FATTY-ACYLTRANSFERASE 3-RELATED"/>
    <property type="match status" value="1"/>
</dbReference>
<evidence type="ECO:0000256" key="4">
    <source>
        <dbReference type="ARBA" id="ARBA00022679"/>
    </source>
</evidence>
<reference evidence="11" key="1">
    <citation type="journal article" date="2011" name="Proc. Natl. Acad. Sci. U.S.A.">
        <title>Obligate biotrophy features unraveled by the genomic analysis of rust fungi.</title>
        <authorList>
            <person name="Duplessis S."/>
            <person name="Cuomo C.A."/>
            <person name="Lin Y.-C."/>
            <person name="Aerts A."/>
            <person name="Tisserant E."/>
            <person name="Veneault-Fourrey C."/>
            <person name="Joly D.L."/>
            <person name="Hacquard S."/>
            <person name="Amselem J."/>
            <person name="Cantarel B.L."/>
            <person name="Chiu R."/>
            <person name="Coutinho P.M."/>
            <person name="Feau N."/>
            <person name="Field M."/>
            <person name="Frey P."/>
            <person name="Gelhaye E."/>
            <person name="Goldberg J."/>
            <person name="Grabherr M.G."/>
            <person name="Kodira C.D."/>
            <person name="Kohler A."/>
            <person name="Kuees U."/>
            <person name="Lindquist E.A."/>
            <person name="Lucas S.M."/>
            <person name="Mago R."/>
            <person name="Mauceli E."/>
            <person name="Morin E."/>
            <person name="Murat C."/>
            <person name="Pangilinan J.L."/>
            <person name="Park R."/>
            <person name="Pearson M."/>
            <person name="Quesneville H."/>
            <person name="Rouhier N."/>
            <person name="Sakthikumar S."/>
            <person name="Salamov A.A."/>
            <person name="Schmutz J."/>
            <person name="Selles B."/>
            <person name="Shapiro H."/>
            <person name="Tanguay P."/>
            <person name="Tuskan G.A."/>
            <person name="Henrissat B."/>
            <person name="Van de Peer Y."/>
            <person name="Rouze P."/>
            <person name="Ellis J.G."/>
            <person name="Dodds P.N."/>
            <person name="Schein J.E."/>
            <person name="Zhong S."/>
            <person name="Hamelin R.C."/>
            <person name="Grigoriev I.V."/>
            <person name="Szabo L.J."/>
            <person name="Martin F."/>
        </authorList>
    </citation>
    <scope>NUCLEOTIDE SEQUENCE [LARGE SCALE GENOMIC DNA]</scope>
    <source>
        <strain evidence="11">98AG31 / pathotype 3-4-7</strain>
    </source>
</reference>
<protein>
    <recommendedName>
        <fullName evidence="9">Wax synthase domain-containing protein</fullName>
    </recommendedName>
</protein>
<feature type="domain" description="Wax synthase" evidence="9">
    <location>
        <begin position="121"/>
        <end position="197"/>
    </location>
</feature>
<evidence type="ECO:0000256" key="7">
    <source>
        <dbReference type="ARBA" id="ARBA00023136"/>
    </source>
</evidence>
<keyword evidence="4" id="KW-0808">Transferase</keyword>
<dbReference type="KEGG" id="mlr:MELLADRAFT_105727"/>
<keyword evidence="7 8" id="KW-0472">Membrane</keyword>
<accession>F4RJ64</accession>
<keyword evidence="5 8" id="KW-0812">Transmembrane</keyword>